<reference evidence="1 2" key="1">
    <citation type="submission" date="2019-10" db="EMBL/GenBank/DDBJ databases">
        <title>Assembly and Annotation for the nematode Trichostrongylus colubriformis.</title>
        <authorList>
            <person name="Martin J."/>
        </authorList>
    </citation>
    <scope>NUCLEOTIDE SEQUENCE [LARGE SCALE GENOMIC DNA]</scope>
    <source>
        <strain evidence="1">G859</strain>
        <tissue evidence="1">Whole worm</tissue>
    </source>
</reference>
<dbReference type="EMBL" id="WIXE01021418">
    <property type="protein sequence ID" value="KAK5968398.1"/>
    <property type="molecule type" value="Genomic_DNA"/>
</dbReference>
<name>A0AAN8FBD8_TRICO</name>
<protein>
    <submittedName>
        <fullName evidence="1">Uncharacterized protein</fullName>
    </submittedName>
</protein>
<evidence type="ECO:0000313" key="1">
    <source>
        <dbReference type="EMBL" id="KAK5968398.1"/>
    </source>
</evidence>
<dbReference type="Proteomes" id="UP001331761">
    <property type="component" value="Unassembled WGS sequence"/>
</dbReference>
<comment type="caution">
    <text evidence="1">The sequence shown here is derived from an EMBL/GenBank/DDBJ whole genome shotgun (WGS) entry which is preliminary data.</text>
</comment>
<keyword evidence="2" id="KW-1185">Reference proteome</keyword>
<accession>A0AAN8FBD8</accession>
<feature type="non-terminal residue" evidence="1">
    <location>
        <position position="1"/>
    </location>
</feature>
<gene>
    <name evidence="1" type="ORF">GCK32_017855</name>
</gene>
<proteinExistence type="predicted"/>
<evidence type="ECO:0000313" key="2">
    <source>
        <dbReference type="Proteomes" id="UP001331761"/>
    </source>
</evidence>
<sequence>TYWNTSHLTSKAPAREQERVTMFSSLDSI</sequence>
<dbReference type="AlphaFoldDB" id="A0AAN8FBD8"/>
<organism evidence="1 2">
    <name type="scientific">Trichostrongylus colubriformis</name>
    <name type="common">Black scour worm</name>
    <dbReference type="NCBI Taxonomy" id="6319"/>
    <lineage>
        <taxon>Eukaryota</taxon>
        <taxon>Metazoa</taxon>
        <taxon>Ecdysozoa</taxon>
        <taxon>Nematoda</taxon>
        <taxon>Chromadorea</taxon>
        <taxon>Rhabditida</taxon>
        <taxon>Rhabditina</taxon>
        <taxon>Rhabditomorpha</taxon>
        <taxon>Strongyloidea</taxon>
        <taxon>Trichostrongylidae</taxon>
        <taxon>Trichostrongylus</taxon>
    </lineage>
</organism>